<reference evidence="1" key="1">
    <citation type="submission" date="2021-01" db="EMBL/GenBank/DDBJ databases">
        <title>Modified the classification status of verrucomicrobia.</title>
        <authorList>
            <person name="Feng X."/>
        </authorList>
    </citation>
    <scope>NUCLEOTIDE SEQUENCE</scope>
    <source>
        <strain evidence="1">KCTC 22201</strain>
    </source>
</reference>
<organism evidence="1 2">
    <name type="scientific">Haloferula rosea</name>
    <dbReference type="NCBI Taxonomy" id="490093"/>
    <lineage>
        <taxon>Bacteria</taxon>
        <taxon>Pseudomonadati</taxon>
        <taxon>Verrucomicrobiota</taxon>
        <taxon>Verrucomicrobiia</taxon>
        <taxon>Verrucomicrobiales</taxon>
        <taxon>Verrucomicrobiaceae</taxon>
        <taxon>Haloferula</taxon>
    </lineage>
</organism>
<accession>A0A934RHT7</accession>
<comment type="caution">
    <text evidence="1">The sequence shown here is derived from an EMBL/GenBank/DDBJ whole genome shotgun (WGS) entry which is preliminary data.</text>
</comment>
<dbReference type="NCBIfam" id="NF008912">
    <property type="entry name" value="PRK12275.1-6"/>
    <property type="match status" value="1"/>
</dbReference>
<protein>
    <submittedName>
        <fullName evidence="1">Four helix bundle protein</fullName>
    </submittedName>
</protein>
<dbReference type="CDD" id="cd16377">
    <property type="entry name" value="23S_rRNA_IVP_like"/>
    <property type="match status" value="1"/>
</dbReference>
<dbReference type="AlphaFoldDB" id="A0A934RHT7"/>
<proteinExistence type="predicted"/>
<keyword evidence="2" id="KW-1185">Reference proteome</keyword>
<dbReference type="SUPFAM" id="SSF158446">
    <property type="entry name" value="IVS-encoded protein-like"/>
    <property type="match status" value="1"/>
</dbReference>
<dbReference type="InterPro" id="IPR012657">
    <property type="entry name" value="23S_rRNA-intervening_sequence"/>
</dbReference>
<sequence>MSEIESFEDLDVWKRGCQLAVEVHVALAESKDFALRGQMERSSLSIPSNIAEGFERESTAEYINFLRYSKGSCGELRTQLFVAEKVRQRLGAPPLEGSRAMVKETREISRMLGGLIRSLKRHLTLQKRKPKTDER</sequence>
<dbReference type="PANTHER" id="PTHR38471">
    <property type="entry name" value="FOUR HELIX BUNDLE PROTEIN"/>
    <property type="match status" value="1"/>
</dbReference>
<dbReference type="Gene3D" id="1.20.1440.60">
    <property type="entry name" value="23S rRNA-intervening sequence"/>
    <property type="match status" value="1"/>
</dbReference>
<dbReference type="InterPro" id="IPR036583">
    <property type="entry name" value="23S_rRNA_IVS_sf"/>
</dbReference>
<dbReference type="RefSeq" id="WP_200282898.1">
    <property type="nucleotide sequence ID" value="NZ_JAENII010000017.1"/>
</dbReference>
<evidence type="ECO:0000313" key="1">
    <source>
        <dbReference type="EMBL" id="MBK1828786.1"/>
    </source>
</evidence>
<dbReference type="Proteomes" id="UP000658278">
    <property type="component" value="Unassembled WGS sequence"/>
</dbReference>
<evidence type="ECO:0000313" key="2">
    <source>
        <dbReference type="Proteomes" id="UP000658278"/>
    </source>
</evidence>
<gene>
    <name evidence="1" type="ORF">JIN81_17255</name>
</gene>
<dbReference type="PANTHER" id="PTHR38471:SF2">
    <property type="entry name" value="FOUR HELIX BUNDLE PROTEIN"/>
    <property type="match status" value="1"/>
</dbReference>
<dbReference type="NCBIfam" id="TIGR02436">
    <property type="entry name" value="four helix bundle protein"/>
    <property type="match status" value="1"/>
</dbReference>
<dbReference type="Pfam" id="PF05635">
    <property type="entry name" value="23S_rRNA_IVP"/>
    <property type="match status" value="1"/>
</dbReference>
<dbReference type="EMBL" id="JAENII010000017">
    <property type="protein sequence ID" value="MBK1828786.1"/>
    <property type="molecule type" value="Genomic_DNA"/>
</dbReference>
<name>A0A934RHT7_9BACT</name>